<sequence>MDDVSIIEKAASEADLVINTAPDIGNEDGIAAIIAGLKKREEKPSYIQLSGAAVVWDKPTGMKEERLLIGASSSIHVALIAPTFVYGMSPSIYHPTPMATSWLVNSARSIGSAFTIGEGSNIQGFIHIDDLSRIYTLLINQALDGTSSVNPVFWGPDAYYFIAGEEHNYEEFMKSLAPVLKEHGIVKTEQVRRMTVEEAVAACSSANDAFSHLAKYTVVLFGVNMRVGCSRARLLGWQPQGAPVTATLNEMIGEYVSNTK</sequence>
<reference evidence="1" key="1">
    <citation type="journal article" date="2020" name="Stud. Mycol.">
        <title>101 Dothideomycetes genomes: a test case for predicting lifestyles and emergence of pathogens.</title>
        <authorList>
            <person name="Haridas S."/>
            <person name="Albert R."/>
            <person name="Binder M."/>
            <person name="Bloem J."/>
            <person name="Labutti K."/>
            <person name="Salamov A."/>
            <person name="Andreopoulos B."/>
            <person name="Baker S."/>
            <person name="Barry K."/>
            <person name="Bills G."/>
            <person name="Bluhm B."/>
            <person name="Cannon C."/>
            <person name="Castanera R."/>
            <person name="Culley D."/>
            <person name="Daum C."/>
            <person name="Ezra D."/>
            <person name="Gonzalez J."/>
            <person name="Henrissat B."/>
            <person name="Kuo A."/>
            <person name="Liang C."/>
            <person name="Lipzen A."/>
            <person name="Lutzoni F."/>
            <person name="Magnuson J."/>
            <person name="Mondo S."/>
            <person name="Nolan M."/>
            <person name="Ohm R."/>
            <person name="Pangilinan J."/>
            <person name="Park H.-J."/>
            <person name="Ramirez L."/>
            <person name="Alfaro M."/>
            <person name="Sun H."/>
            <person name="Tritt A."/>
            <person name="Yoshinaga Y."/>
            <person name="Zwiers L.-H."/>
            <person name="Turgeon B."/>
            <person name="Goodwin S."/>
            <person name="Spatafora J."/>
            <person name="Crous P."/>
            <person name="Grigoriev I."/>
        </authorList>
    </citation>
    <scope>NUCLEOTIDE SEQUENCE</scope>
    <source>
        <strain evidence="1">CBS 133067</strain>
    </source>
</reference>
<dbReference type="InterPro" id="IPR036291">
    <property type="entry name" value="NAD(P)-bd_dom_sf"/>
</dbReference>
<accession>A0A9P4MBD1</accession>
<proteinExistence type="predicted"/>
<dbReference type="AlphaFoldDB" id="A0A9P4MBD1"/>
<dbReference type="InterPro" id="IPR051783">
    <property type="entry name" value="NAD(P)-dependent_oxidoreduct"/>
</dbReference>
<protein>
    <recommendedName>
        <fullName evidence="3">NAD-dependent epimerase/dehydratase domain-containing protein</fullName>
    </recommendedName>
</protein>
<evidence type="ECO:0008006" key="3">
    <source>
        <dbReference type="Google" id="ProtNLM"/>
    </source>
</evidence>
<dbReference type="SUPFAM" id="SSF51735">
    <property type="entry name" value="NAD(P)-binding Rossmann-fold domains"/>
    <property type="match status" value="1"/>
</dbReference>
<comment type="caution">
    <text evidence="1">The sequence shown here is derived from an EMBL/GenBank/DDBJ whole genome shotgun (WGS) entry which is preliminary data.</text>
</comment>
<gene>
    <name evidence="1" type="ORF">NA57DRAFT_51353</name>
</gene>
<dbReference type="Proteomes" id="UP000799772">
    <property type="component" value="Unassembled WGS sequence"/>
</dbReference>
<evidence type="ECO:0000313" key="2">
    <source>
        <dbReference type="Proteomes" id="UP000799772"/>
    </source>
</evidence>
<evidence type="ECO:0000313" key="1">
    <source>
        <dbReference type="EMBL" id="KAF2104531.1"/>
    </source>
</evidence>
<dbReference type="EMBL" id="ML978121">
    <property type="protein sequence ID" value="KAF2104531.1"/>
    <property type="molecule type" value="Genomic_DNA"/>
</dbReference>
<dbReference type="GO" id="GO:0004029">
    <property type="term" value="F:aldehyde dehydrogenase (NAD+) activity"/>
    <property type="evidence" value="ECO:0007669"/>
    <property type="project" value="TreeGrafter"/>
</dbReference>
<name>A0A9P4MBD1_9PEZI</name>
<dbReference type="PANTHER" id="PTHR48079:SF6">
    <property type="entry name" value="NAD(P)-BINDING DOMAIN-CONTAINING PROTEIN-RELATED"/>
    <property type="match status" value="1"/>
</dbReference>
<dbReference type="OrthoDB" id="2130169at2759"/>
<organism evidence="1 2">
    <name type="scientific">Rhizodiscina lignyota</name>
    <dbReference type="NCBI Taxonomy" id="1504668"/>
    <lineage>
        <taxon>Eukaryota</taxon>
        <taxon>Fungi</taxon>
        <taxon>Dikarya</taxon>
        <taxon>Ascomycota</taxon>
        <taxon>Pezizomycotina</taxon>
        <taxon>Dothideomycetes</taxon>
        <taxon>Pleosporomycetidae</taxon>
        <taxon>Aulographales</taxon>
        <taxon>Rhizodiscinaceae</taxon>
        <taxon>Rhizodiscina</taxon>
    </lineage>
</organism>
<dbReference type="Gene3D" id="3.40.50.720">
    <property type="entry name" value="NAD(P)-binding Rossmann-like Domain"/>
    <property type="match status" value="1"/>
</dbReference>
<keyword evidence="2" id="KW-1185">Reference proteome</keyword>
<dbReference type="PANTHER" id="PTHR48079">
    <property type="entry name" value="PROTEIN YEEZ"/>
    <property type="match status" value="1"/>
</dbReference>
<dbReference type="GO" id="GO:0005737">
    <property type="term" value="C:cytoplasm"/>
    <property type="evidence" value="ECO:0007669"/>
    <property type="project" value="TreeGrafter"/>
</dbReference>